<dbReference type="Proteomes" id="UP001476798">
    <property type="component" value="Unassembled WGS sequence"/>
</dbReference>
<organism evidence="1 2">
    <name type="scientific">Goodea atripinnis</name>
    <dbReference type="NCBI Taxonomy" id="208336"/>
    <lineage>
        <taxon>Eukaryota</taxon>
        <taxon>Metazoa</taxon>
        <taxon>Chordata</taxon>
        <taxon>Craniata</taxon>
        <taxon>Vertebrata</taxon>
        <taxon>Euteleostomi</taxon>
        <taxon>Actinopterygii</taxon>
        <taxon>Neopterygii</taxon>
        <taxon>Teleostei</taxon>
        <taxon>Neoteleostei</taxon>
        <taxon>Acanthomorphata</taxon>
        <taxon>Ovalentaria</taxon>
        <taxon>Atherinomorphae</taxon>
        <taxon>Cyprinodontiformes</taxon>
        <taxon>Goodeidae</taxon>
        <taxon>Goodea</taxon>
    </lineage>
</organism>
<keyword evidence="2" id="KW-1185">Reference proteome</keyword>
<protein>
    <submittedName>
        <fullName evidence="1">Uncharacterized protein</fullName>
    </submittedName>
</protein>
<evidence type="ECO:0000313" key="2">
    <source>
        <dbReference type="Proteomes" id="UP001476798"/>
    </source>
</evidence>
<accession>A0ABV0PS16</accession>
<dbReference type="EMBL" id="JAHRIO010083411">
    <property type="protein sequence ID" value="MEQ2186279.1"/>
    <property type="molecule type" value="Genomic_DNA"/>
</dbReference>
<evidence type="ECO:0000313" key="1">
    <source>
        <dbReference type="EMBL" id="MEQ2186279.1"/>
    </source>
</evidence>
<sequence>MGRSERGEDMQQRSISRLKPMTVASVYMGRVLYPCAIIVPWSPDFYLKSSLEEKQTHGITNLPLYQLGTFSTYLTPVLHQINLKGLLTKSLILISSVQNI</sequence>
<name>A0ABV0PS16_9TELE</name>
<comment type="caution">
    <text evidence="1">The sequence shown here is derived from an EMBL/GenBank/DDBJ whole genome shotgun (WGS) entry which is preliminary data.</text>
</comment>
<proteinExistence type="predicted"/>
<reference evidence="1 2" key="1">
    <citation type="submission" date="2021-06" db="EMBL/GenBank/DDBJ databases">
        <authorList>
            <person name="Palmer J.M."/>
        </authorList>
    </citation>
    <scope>NUCLEOTIDE SEQUENCE [LARGE SCALE GENOMIC DNA]</scope>
    <source>
        <strain evidence="1 2">GA_2019</strain>
        <tissue evidence="1">Muscle</tissue>
    </source>
</reference>
<gene>
    <name evidence="1" type="ORF">GOODEAATRI_026992</name>
</gene>